<keyword evidence="3" id="KW-1185">Reference proteome</keyword>
<comment type="caution">
    <text evidence="2">The sequence shown here is derived from an EMBL/GenBank/DDBJ whole genome shotgun (WGS) entry which is preliminary data.</text>
</comment>
<feature type="domain" description="Metallo-beta-lactamase" evidence="1">
    <location>
        <begin position="23"/>
        <end position="228"/>
    </location>
</feature>
<dbReference type="EMBL" id="JBEUWX010000002">
    <property type="protein sequence ID" value="MFA9949826.1"/>
    <property type="molecule type" value="Genomic_DNA"/>
</dbReference>
<dbReference type="PANTHER" id="PTHR42951">
    <property type="entry name" value="METALLO-BETA-LACTAMASE DOMAIN-CONTAINING"/>
    <property type="match status" value="1"/>
</dbReference>
<dbReference type="Pfam" id="PF00753">
    <property type="entry name" value="Lactamase_B"/>
    <property type="match status" value="1"/>
</dbReference>
<proteinExistence type="predicted"/>
<reference evidence="3" key="1">
    <citation type="submission" date="2024-06" db="EMBL/GenBank/DDBJ databases">
        <title>Radixoralia hellwigii gen. nov., sp nov., isolated from a root canal in the human oral cavity.</title>
        <authorList>
            <person name="Bartsch S."/>
            <person name="Wittmer A."/>
            <person name="Schulz A.-K."/>
            <person name="Neumann-Schaal M."/>
            <person name="Wolf J."/>
            <person name="Gronow S."/>
            <person name="Tennert C."/>
            <person name="Haecker G."/>
            <person name="Cieplik F."/>
            <person name="Al-Ahmad A."/>
        </authorList>
    </citation>
    <scope>NUCLEOTIDE SEQUENCE [LARGE SCALE GENOMIC DNA]</scope>
    <source>
        <strain evidence="3">Wk13</strain>
    </source>
</reference>
<accession>A0ABV4UDU3</accession>
<dbReference type="CDD" id="cd07726">
    <property type="entry name" value="ST1585-like_MBL-fold"/>
    <property type="match status" value="1"/>
</dbReference>
<dbReference type="InterPro" id="IPR037482">
    <property type="entry name" value="ST1585_MBL-fold"/>
</dbReference>
<organism evidence="2 3">
    <name type="scientific">Dentiradicibacter hellwigii</name>
    <dbReference type="NCBI Taxonomy" id="3149053"/>
    <lineage>
        <taxon>Bacteria</taxon>
        <taxon>Pseudomonadati</taxon>
        <taxon>Pseudomonadota</taxon>
        <taxon>Betaproteobacteria</taxon>
        <taxon>Rhodocyclales</taxon>
        <taxon>Rhodocyclaceae</taxon>
        <taxon>Dentiradicibacter</taxon>
    </lineage>
</organism>
<gene>
    <name evidence="2" type="ORF">ABCS64_05695</name>
</gene>
<name>A0ABV4UDU3_9RHOO</name>
<dbReference type="InterPro" id="IPR036866">
    <property type="entry name" value="RibonucZ/Hydroxyglut_hydro"/>
</dbReference>
<dbReference type="Gene3D" id="3.60.15.10">
    <property type="entry name" value="Ribonuclease Z/Hydroxyacylglutathione hydrolase-like"/>
    <property type="match status" value="1"/>
</dbReference>
<dbReference type="PANTHER" id="PTHR42951:SF22">
    <property type="entry name" value="METALLO BETA-LACTAMASE SUPERFAMILY LIPOPROTEIN"/>
    <property type="match status" value="1"/>
</dbReference>
<dbReference type="InterPro" id="IPR050855">
    <property type="entry name" value="NDM-1-like"/>
</dbReference>
<dbReference type="InterPro" id="IPR001279">
    <property type="entry name" value="Metallo-B-lactamas"/>
</dbReference>
<evidence type="ECO:0000259" key="1">
    <source>
        <dbReference type="SMART" id="SM00849"/>
    </source>
</evidence>
<protein>
    <submittedName>
        <fullName evidence="2">MBL fold metallo-hydrolase</fullName>
    </submittedName>
</protein>
<evidence type="ECO:0000313" key="3">
    <source>
        <dbReference type="Proteomes" id="UP001574673"/>
    </source>
</evidence>
<dbReference type="RefSeq" id="WP_418890929.1">
    <property type="nucleotide sequence ID" value="NZ_JBEUWX010000002.1"/>
</dbReference>
<dbReference type="SUPFAM" id="SSF56281">
    <property type="entry name" value="Metallo-hydrolase/oxidoreductase"/>
    <property type="match status" value="1"/>
</dbReference>
<dbReference type="SMART" id="SM00849">
    <property type="entry name" value="Lactamase_B"/>
    <property type="match status" value="1"/>
</dbReference>
<evidence type="ECO:0000313" key="2">
    <source>
        <dbReference type="EMBL" id="MFA9949826.1"/>
    </source>
</evidence>
<dbReference type="Proteomes" id="UP001574673">
    <property type="component" value="Unassembled WGS sequence"/>
</dbReference>
<sequence length="320" mass="35544">MSAYLQYESGITQIDARYIRPGLAAIFLLVENGRAALIETGCNASLPFVLNVLAQQNISPECIDYVIPTHVHLDHAGGVGSMMRAFPNARLVVHPRGARHMIDPSKLVEGATAVYGEEQMGLLYGEILPVDVNRVIEATDNLVLHLSDRPLLFLDVPGHARHHVAIVDEKSDHIFTGDSFGLTFSELDGERGRFVYLTTTPVQFEPDAMHTSIDRLLSYQPSGMFVTHFGELRDVERYGDVLHHQIDVFVDIARQHRGQQSRTERHRAIRNALGQFAVAQARALGCTLAEEKILEILAHDLELNTQGLGVWLDTRDVVAS</sequence>